<dbReference type="SUPFAM" id="SSF54292">
    <property type="entry name" value="2Fe-2S ferredoxin-like"/>
    <property type="match status" value="1"/>
</dbReference>
<name>A0A1U7D9E9_9RHOB</name>
<dbReference type="Gene3D" id="3.10.20.440">
    <property type="entry name" value="2Fe-2S iron-sulphur cluster binding domain, sarcosine oxidase, alpha subunit, N-terminal domain"/>
    <property type="match status" value="1"/>
</dbReference>
<dbReference type="InterPro" id="IPR042204">
    <property type="entry name" value="2Fe-2S-bd_N"/>
</dbReference>
<keyword evidence="1" id="KW-0560">Oxidoreductase</keyword>
<organism evidence="2 3">
    <name type="scientific">Salipiger profundus</name>
    <dbReference type="NCBI Taxonomy" id="1229727"/>
    <lineage>
        <taxon>Bacteria</taxon>
        <taxon>Pseudomonadati</taxon>
        <taxon>Pseudomonadota</taxon>
        <taxon>Alphaproteobacteria</taxon>
        <taxon>Rhodobacterales</taxon>
        <taxon>Roseobacteraceae</taxon>
        <taxon>Salipiger</taxon>
    </lineage>
</organism>
<dbReference type="GO" id="GO:0051536">
    <property type="term" value="F:iron-sulfur cluster binding"/>
    <property type="evidence" value="ECO:0007669"/>
    <property type="project" value="InterPro"/>
</dbReference>
<evidence type="ECO:0000256" key="1">
    <source>
        <dbReference type="ARBA" id="ARBA00023002"/>
    </source>
</evidence>
<dbReference type="Pfam" id="PF13510">
    <property type="entry name" value="Fer2_4"/>
    <property type="match status" value="1"/>
</dbReference>
<dbReference type="STRING" id="1229727.Ga0080559_TMP3957"/>
<keyword evidence="3" id="KW-1185">Reference proteome</keyword>
<proteinExistence type="predicted"/>
<dbReference type="AlphaFoldDB" id="A0A1U7D9E9"/>
<evidence type="ECO:0000313" key="2">
    <source>
        <dbReference type="EMBL" id="APX24753.1"/>
    </source>
</evidence>
<dbReference type="KEGG" id="tpro:Ga0080559_TMP3957"/>
<accession>A0A1U7D9E9</accession>
<protein>
    <submittedName>
        <fullName evidence="2">2Fe-2S iron-sulfur cluster binding domain-containing protein</fullName>
    </submittedName>
</protein>
<dbReference type="RefSeq" id="WP_076624530.1">
    <property type="nucleotide sequence ID" value="NZ_BMEW01000001.1"/>
</dbReference>
<dbReference type="Proteomes" id="UP000186559">
    <property type="component" value="Chromosome"/>
</dbReference>
<dbReference type="GO" id="GO:0016491">
    <property type="term" value="F:oxidoreductase activity"/>
    <property type="evidence" value="ECO:0007669"/>
    <property type="project" value="UniProtKB-KW"/>
</dbReference>
<sequence>MAKRIEDGGETVTFTFEDRPIEARAGDSVAAALTAAGVRSLRDSVVSGEPRGIFCMMGTCFDCLMEIDGVPNVQACRTPVAAGMTVSRQHGGPAVEG</sequence>
<reference evidence="2 3" key="1">
    <citation type="submission" date="2016-03" db="EMBL/GenBank/DDBJ databases">
        <title>Deep-sea bacteria in the southern Pacific.</title>
        <authorList>
            <person name="Tang K."/>
        </authorList>
    </citation>
    <scope>NUCLEOTIDE SEQUENCE [LARGE SCALE GENOMIC DNA]</scope>
    <source>
        <strain evidence="2 3">JLT2016</strain>
    </source>
</reference>
<gene>
    <name evidence="2" type="ORF">Ga0080559_TMP3957</name>
</gene>
<evidence type="ECO:0000313" key="3">
    <source>
        <dbReference type="Proteomes" id="UP000186559"/>
    </source>
</evidence>
<dbReference type="InterPro" id="IPR036010">
    <property type="entry name" value="2Fe-2S_ferredoxin-like_sf"/>
</dbReference>
<dbReference type="OrthoDB" id="573392at2"/>
<dbReference type="EMBL" id="CP014796">
    <property type="protein sequence ID" value="APX24753.1"/>
    <property type="molecule type" value="Genomic_DNA"/>
</dbReference>